<protein>
    <recommendedName>
        <fullName evidence="4">RRM domain-containing protein</fullName>
    </recommendedName>
</protein>
<dbReference type="CDD" id="cd00590">
    <property type="entry name" value="RRM_SF"/>
    <property type="match status" value="1"/>
</dbReference>
<dbReference type="PANTHER" id="PTHR23236:SF119">
    <property type="entry name" value="NUCLEAR RNA-BINDING PROTEIN SART-3"/>
    <property type="match status" value="1"/>
</dbReference>
<evidence type="ECO:0000313" key="5">
    <source>
        <dbReference type="EMBL" id="KAJ7726253.1"/>
    </source>
</evidence>
<comment type="caution">
    <text evidence="5">The sequence shown here is derived from an EMBL/GenBank/DDBJ whole genome shotgun (WGS) entry which is preliminary data.</text>
</comment>
<dbReference type="InterPro" id="IPR035979">
    <property type="entry name" value="RBD_domain_sf"/>
</dbReference>
<dbReference type="Proteomes" id="UP001215280">
    <property type="component" value="Unassembled WGS sequence"/>
</dbReference>
<dbReference type="InterPro" id="IPR012677">
    <property type="entry name" value="Nucleotide-bd_a/b_plait_sf"/>
</dbReference>
<dbReference type="AlphaFoldDB" id="A0AAD7MP04"/>
<feature type="domain" description="RRM" evidence="4">
    <location>
        <begin position="150"/>
        <end position="227"/>
    </location>
</feature>
<dbReference type="Pfam" id="PF00076">
    <property type="entry name" value="RRM_1"/>
    <property type="match status" value="2"/>
</dbReference>
<feature type="domain" description="RRM" evidence="4">
    <location>
        <begin position="61"/>
        <end position="140"/>
    </location>
</feature>
<dbReference type="GO" id="GO:0003723">
    <property type="term" value="F:RNA binding"/>
    <property type="evidence" value="ECO:0007669"/>
    <property type="project" value="UniProtKB-UniRule"/>
</dbReference>
<gene>
    <name evidence="5" type="ORF">DFH07DRAFT_714326</name>
</gene>
<feature type="non-terminal residue" evidence="5">
    <location>
        <position position="1"/>
    </location>
</feature>
<reference evidence="5" key="1">
    <citation type="submission" date="2023-03" db="EMBL/GenBank/DDBJ databases">
        <title>Massive genome expansion in bonnet fungi (Mycena s.s.) driven by repeated elements and novel gene families across ecological guilds.</title>
        <authorList>
            <consortium name="Lawrence Berkeley National Laboratory"/>
            <person name="Harder C.B."/>
            <person name="Miyauchi S."/>
            <person name="Viragh M."/>
            <person name="Kuo A."/>
            <person name="Thoen E."/>
            <person name="Andreopoulos B."/>
            <person name="Lu D."/>
            <person name="Skrede I."/>
            <person name="Drula E."/>
            <person name="Henrissat B."/>
            <person name="Morin E."/>
            <person name="Kohler A."/>
            <person name="Barry K."/>
            <person name="LaButti K."/>
            <person name="Morin E."/>
            <person name="Salamov A."/>
            <person name="Lipzen A."/>
            <person name="Mereny Z."/>
            <person name="Hegedus B."/>
            <person name="Baldrian P."/>
            <person name="Stursova M."/>
            <person name="Weitz H."/>
            <person name="Taylor A."/>
            <person name="Grigoriev I.V."/>
            <person name="Nagy L.G."/>
            <person name="Martin F."/>
            <person name="Kauserud H."/>
        </authorList>
    </citation>
    <scope>NUCLEOTIDE SEQUENCE</scope>
    <source>
        <strain evidence="5">CBHHK188m</strain>
    </source>
</reference>
<dbReference type="PROSITE" id="PS50102">
    <property type="entry name" value="RRM"/>
    <property type="match status" value="2"/>
</dbReference>
<proteinExistence type="predicted"/>
<dbReference type="SUPFAM" id="SSF54928">
    <property type="entry name" value="RNA-binding domain, RBD"/>
    <property type="match status" value="1"/>
</dbReference>
<evidence type="ECO:0000256" key="2">
    <source>
        <dbReference type="ARBA" id="ARBA00022884"/>
    </source>
</evidence>
<name>A0AAD7MP04_9AGAR</name>
<accession>A0AAD7MP04</accession>
<dbReference type="Gene3D" id="3.30.70.330">
    <property type="match status" value="2"/>
</dbReference>
<dbReference type="InterPro" id="IPR000504">
    <property type="entry name" value="RRM_dom"/>
</dbReference>
<sequence>MLVAAIRRQARLALATAVKRTTGPSLVARVARPAPISLRALSTTLVCRYEGGPASEHAPTRQLFLGNLPFDATDADLREKFEPFGPLKSVRISTKPSGESRGFAHLEFLREEDAVSAYNSFAEEPLFMLDRNVRVDYAPARPTSANPPSHKLYFFDYRGSEESLRETMRDFETSIQRTHFLRNQMTGELTGSGFIEFMSVERATQAIKTHNGSLTSYGPLNLEYAISRERTAAPGGRGGYG</sequence>
<evidence type="ECO:0000313" key="6">
    <source>
        <dbReference type="Proteomes" id="UP001215280"/>
    </source>
</evidence>
<evidence type="ECO:0000256" key="3">
    <source>
        <dbReference type="PROSITE-ProRule" id="PRU00176"/>
    </source>
</evidence>
<evidence type="ECO:0000256" key="1">
    <source>
        <dbReference type="ARBA" id="ARBA00022737"/>
    </source>
</evidence>
<dbReference type="PANTHER" id="PTHR23236">
    <property type="entry name" value="EUKARYOTIC TRANSLATION INITIATION FACTOR 4B/4H"/>
    <property type="match status" value="1"/>
</dbReference>
<evidence type="ECO:0000259" key="4">
    <source>
        <dbReference type="PROSITE" id="PS50102"/>
    </source>
</evidence>
<keyword evidence="6" id="KW-1185">Reference proteome</keyword>
<keyword evidence="2 3" id="KW-0694">RNA-binding</keyword>
<dbReference type="SMART" id="SM00360">
    <property type="entry name" value="RRM"/>
    <property type="match status" value="2"/>
</dbReference>
<organism evidence="5 6">
    <name type="scientific">Mycena maculata</name>
    <dbReference type="NCBI Taxonomy" id="230809"/>
    <lineage>
        <taxon>Eukaryota</taxon>
        <taxon>Fungi</taxon>
        <taxon>Dikarya</taxon>
        <taxon>Basidiomycota</taxon>
        <taxon>Agaricomycotina</taxon>
        <taxon>Agaricomycetes</taxon>
        <taxon>Agaricomycetidae</taxon>
        <taxon>Agaricales</taxon>
        <taxon>Marasmiineae</taxon>
        <taxon>Mycenaceae</taxon>
        <taxon>Mycena</taxon>
    </lineage>
</organism>
<dbReference type="EMBL" id="JARJLG010000221">
    <property type="protein sequence ID" value="KAJ7726253.1"/>
    <property type="molecule type" value="Genomic_DNA"/>
</dbReference>
<keyword evidence="1" id="KW-0677">Repeat</keyword>